<feature type="domain" description="Histone deacetylase" evidence="1">
    <location>
        <begin position="162"/>
        <end position="460"/>
    </location>
</feature>
<dbReference type="VEuPathDB" id="FungiDB:PNEJI1_002345-RA"/>
<reference evidence="2 3" key="1">
    <citation type="journal article" date="2012" name="MBio">
        <title>De novo assembly of the Pneumocystis jirovecii genome from a single bronchoalveolar lavage fluid specimen from a patient.</title>
        <authorList>
            <person name="Cisse O.H."/>
            <person name="Pagni M."/>
            <person name="Hauser P.M."/>
        </authorList>
    </citation>
    <scope>NUCLEOTIDE SEQUENCE [LARGE SCALE GENOMIC DNA]</scope>
    <source>
        <strain evidence="2 3">SE8</strain>
    </source>
</reference>
<accession>L0P8A7</accession>
<dbReference type="AlphaFoldDB" id="L0P8A7"/>
<dbReference type="EMBL" id="CAKM01000071">
    <property type="protein sequence ID" value="CCJ28437.1"/>
    <property type="molecule type" value="Genomic_DNA"/>
</dbReference>
<dbReference type="STRING" id="1209962.L0P8A7"/>
<sequence length="610" mass="70005">MDSPSFTIFDLSLKSSNDFYRDISNESNLESNETPSLVETFLDMSLKDTETSNIFDTNYEHEKSENFFTPETTPFKAQPSNIISPIERQELKIPDTLVILHESCVKHEFERNKRDLKYIVERPRRYRAAIIGALSAKAHLDMELEFNSFNIYQSTRLIPIINNPVIEFVHGENWPLELYKLCKNAHKAITEGETEIPGDKYHTGDLYLGHTSLEAFEGCLGAIYDGIDRCLAQSSNVKNVHVLLRPPGHHCSRETPSGFCLLNNALIAISYAHKTYGITHFAILDFDLHHGDGSQEISWRINQETDLNLNIGYFSLHDIYSFPCEGPFSTVQSKIKDASICIMNHNQAIWNIHIEKYDTIEEFEKIYNNSYIKLLTKADDFFKNSNALPEQCLLVISAGFDGSEFESEHMQRHGYHLPTLFYWKFSKDALSLSKKRCCSRIFSIMEGGYSDRAIASGTFALLCGLTNVNEKDIDMCEFLWKMEHFSCIDKAISKGTVSRLPKTFLHDKQINWIKNIIKMAQQYTSILNPKNSLIITSEDKMTLRERKKPVDSTIITSLIDPIYPLNFYILLRYTFFCIYFVATKIDLKSAFQLRSSKTASKSQQASFSDQ</sequence>
<evidence type="ECO:0000313" key="3">
    <source>
        <dbReference type="Proteomes" id="UP000010422"/>
    </source>
</evidence>
<comment type="caution">
    <text evidence="2">The sequence shown here is derived from an EMBL/GenBank/DDBJ whole genome shotgun (WGS) entry which is preliminary data.</text>
</comment>
<dbReference type="InterPro" id="IPR037138">
    <property type="entry name" value="His_deacetylse_dom_sf"/>
</dbReference>
<dbReference type="PRINTS" id="PR01270">
    <property type="entry name" value="HDASUPER"/>
</dbReference>
<dbReference type="GO" id="GO:0005634">
    <property type="term" value="C:nucleus"/>
    <property type="evidence" value="ECO:0007669"/>
    <property type="project" value="TreeGrafter"/>
</dbReference>
<dbReference type="Proteomes" id="UP000010422">
    <property type="component" value="Unassembled WGS sequence"/>
</dbReference>
<dbReference type="Pfam" id="PF00850">
    <property type="entry name" value="Hist_deacetyl"/>
    <property type="match status" value="1"/>
</dbReference>
<dbReference type="GO" id="GO:0004407">
    <property type="term" value="F:histone deacetylase activity"/>
    <property type="evidence" value="ECO:0007669"/>
    <property type="project" value="TreeGrafter"/>
</dbReference>
<dbReference type="InterPro" id="IPR023696">
    <property type="entry name" value="Ureohydrolase_dom_sf"/>
</dbReference>
<dbReference type="InterPro" id="IPR000286">
    <property type="entry name" value="HDACs"/>
</dbReference>
<protein>
    <recommendedName>
        <fullName evidence="1">Histone deacetylase domain-containing protein</fullName>
    </recommendedName>
</protein>
<dbReference type="InterPro" id="IPR023801">
    <property type="entry name" value="His_deacetylse_dom"/>
</dbReference>
<dbReference type="PANTHER" id="PTHR47558:SF1">
    <property type="entry name" value="HISTONE DEACETYLASE HOS3"/>
    <property type="match status" value="1"/>
</dbReference>
<gene>
    <name evidence="2" type="ORF">PNEJI1_002345-RA</name>
</gene>
<evidence type="ECO:0000313" key="2">
    <source>
        <dbReference type="EMBL" id="CCJ28437.1"/>
    </source>
</evidence>
<dbReference type="PANTHER" id="PTHR47558">
    <property type="entry name" value="HISTONE DEACETYLASE HOS3"/>
    <property type="match status" value="1"/>
</dbReference>
<proteinExistence type="predicted"/>
<dbReference type="SUPFAM" id="SSF52768">
    <property type="entry name" value="Arginase/deacetylase"/>
    <property type="match status" value="1"/>
</dbReference>
<dbReference type="InterPro" id="IPR053244">
    <property type="entry name" value="HDAC_HD_type_1"/>
</dbReference>
<organism evidence="3">
    <name type="scientific">Pneumocystis jirovecii</name>
    <name type="common">Human pneumocystis pneumonia agent</name>
    <dbReference type="NCBI Taxonomy" id="42068"/>
    <lineage>
        <taxon>Eukaryota</taxon>
        <taxon>Fungi</taxon>
        <taxon>Dikarya</taxon>
        <taxon>Ascomycota</taxon>
        <taxon>Taphrinomycotina</taxon>
        <taxon>Pneumocystomycetes</taxon>
        <taxon>Pneumocystaceae</taxon>
        <taxon>Pneumocystis</taxon>
    </lineage>
</organism>
<dbReference type="InParanoid" id="L0P8A7"/>
<evidence type="ECO:0000259" key="1">
    <source>
        <dbReference type="Pfam" id="PF00850"/>
    </source>
</evidence>
<dbReference type="GO" id="GO:0010468">
    <property type="term" value="P:regulation of gene expression"/>
    <property type="evidence" value="ECO:0007669"/>
    <property type="project" value="UniProtKB-ARBA"/>
</dbReference>
<dbReference type="Gene3D" id="3.40.800.20">
    <property type="entry name" value="Histone deacetylase domain"/>
    <property type="match status" value="1"/>
</dbReference>
<name>L0P8A7_PNEJI</name>